<comment type="subcellular location">
    <subcellularLocation>
        <location evidence="2">Cytoplasm</location>
    </subcellularLocation>
</comment>
<comment type="similarity">
    <text evidence="2">Belongs to the gluconeogenesis factor family.</text>
</comment>
<dbReference type="NCBIfam" id="TIGR01826">
    <property type="entry name" value="CofD_related"/>
    <property type="match status" value="1"/>
</dbReference>
<comment type="function">
    <text evidence="2">Required for morphogenesis under gluconeogenic growth conditions.</text>
</comment>
<protein>
    <recommendedName>
        <fullName evidence="2">Putative gluconeogenesis factor</fullName>
    </recommendedName>
</protein>
<organism evidence="3 4">
    <name type="scientific">Lonsdalea quercina</name>
    <dbReference type="NCBI Taxonomy" id="71657"/>
    <lineage>
        <taxon>Bacteria</taxon>
        <taxon>Pseudomonadati</taxon>
        <taxon>Pseudomonadota</taxon>
        <taxon>Gammaproteobacteria</taxon>
        <taxon>Enterobacterales</taxon>
        <taxon>Pectobacteriaceae</taxon>
        <taxon>Lonsdalea</taxon>
    </lineage>
</organism>
<dbReference type="Pfam" id="PF01933">
    <property type="entry name" value="CofD"/>
    <property type="match status" value="1"/>
</dbReference>
<sequence length="310" mass="33353">MRNLTLTDLQRVVALGGGHGLGRVMSSLSFLGSRLTGIVTTTDNGGSTGRIRRSEGGIAWGDTRNCLNQLITTPSTASAMFEYRFGGSGELAGHNLGNLMLKALDNLSVRPLEAINLIRNLLQIDAELIPMSEQSADLLATDAQGLPVYGEVAVDQLATLPQDLRLFPAVTTTREAVDAIANADLLLIGPGSFLTSLMPLLLLEDLTAALHHSNAPMVYIANLDQELSPAASQLTVSHQIEMIESKVGRRMIDAVILAPQMNTTSLTDRLVVQQPLAAADVPHHHDRQLLREAIAQTQRQLALNLHRQTA</sequence>
<dbReference type="InterPro" id="IPR002882">
    <property type="entry name" value="CofD"/>
</dbReference>
<dbReference type="GO" id="GO:0008360">
    <property type="term" value="P:regulation of cell shape"/>
    <property type="evidence" value="ECO:0007669"/>
    <property type="project" value="UniProtKB-UniRule"/>
</dbReference>
<gene>
    <name evidence="3" type="ORF">SAMN02982996_01851</name>
</gene>
<name>A0A1H4BXI4_9GAMM</name>
<dbReference type="GO" id="GO:0005737">
    <property type="term" value="C:cytoplasm"/>
    <property type="evidence" value="ECO:0007669"/>
    <property type="project" value="UniProtKB-SubCell"/>
</dbReference>
<dbReference type="RefSeq" id="WP_026743342.1">
    <property type="nucleotide sequence ID" value="NZ_FNQS01000005.1"/>
</dbReference>
<dbReference type="eggNOG" id="COG0391">
    <property type="taxonomic scope" value="Bacteria"/>
</dbReference>
<dbReference type="PANTHER" id="PTHR30135">
    <property type="entry name" value="UNCHARACTERIZED PROTEIN YVCK-RELATED"/>
    <property type="match status" value="1"/>
</dbReference>
<dbReference type="InterPro" id="IPR010119">
    <property type="entry name" value="Gluconeogen_factor"/>
</dbReference>
<evidence type="ECO:0000313" key="3">
    <source>
        <dbReference type="EMBL" id="SEA52793.1"/>
    </source>
</evidence>
<dbReference type="STRING" id="71657.SAMN02982996_01851"/>
<dbReference type="CDD" id="cd07187">
    <property type="entry name" value="YvcK_like"/>
    <property type="match status" value="1"/>
</dbReference>
<dbReference type="GO" id="GO:0043743">
    <property type="term" value="F:LPPG:FO 2-phospho-L-lactate transferase activity"/>
    <property type="evidence" value="ECO:0007669"/>
    <property type="project" value="InterPro"/>
</dbReference>
<evidence type="ECO:0000313" key="4">
    <source>
        <dbReference type="Proteomes" id="UP000187280"/>
    </source>
</evidence>
<dbReference type="Proteomes" id="UP000187280">
    <property type="component" value="Unassembled WGS sequence"/>
</dbReference>
<reference evidence="3 4" key="1">
    <citation type="submission" date="2016-10" db="EMBL/GenBank/DDBJ databases">
        <authorList>
            <person name="de Groot N.N."/>
        </authorList>
    </citation>
    <scope>NUCLEOTIDE SEQUENCE [LARGE SCALE GENOMIC DNA]</scope>
    <source>
        <strain evidence="3 4">ATCC 29281</strain>
    </source>
</reference>
<evidence type="ECO:0000256" key="2">
    <source>
        <dbReference type="HAMAP-Rule" id="MF_00973"/>
    </source>
</evidence>
<proteinExistence type="inferred from homology"/>
<dbReference type="InterPro" id="IPR038136">
    <property type="entry name" value="CofD-like_dom_sf"/>
</dbReference>
<dbReference type="AlphaFoldDB" id="A0A1H4BXI4"/>
<dbReference type="HAMAP" id="MF_00973">
    <property type="entry name" value="Gluconeogen_factor"/>
    <property type="match status" value="1"/>
</dbReference>
<dbReference type="EMBL" id="FNQS01000005">
    <property type="protein sequence ID" value="SEA52793.1"/>
    <property type="molecule type" value="Genomic_DNA"/>
</dbReference>
<keyword evidence="4" id="KW-1185">Reference proteome</keyword>
<accession>A0A1H4BXI4</accession>
<dbReference type="Gene3D" id="3.40.50.10680">
    <property type="entry name" value="CofD-like domains"/>
    <property type="match status" value="1"/>
</dbReference>
<dbReference type="GeneID" id="97764725"/>
<dbReference type="SUPFAM" id="SSF142338">
    <property type="entry name" value="CofD-like"/>
    <property type="match status" value="1"/>
</dbReference>
<evidence type="ECO:0000256" key="1">
    <source>
        <dbReference type="ARBA" id="ARBA00022490"/>
    </source>
</evidence>
<dbReference type="PANTHER" id="PTHR30135:SF3">
    <property type="entry name" value="GLUCONEOGENESIS FACTOR-RELATED"/>
    <property type="match status" value="1"/>
</dbReference>
<keyword evidence="1 2" id="KW-0963">Cytoplasm</keyword>